<dbReference type="CDD" id="cd23823">
    <property type="entry name" value="RWD_GCN2"/>
    <property type="match status" value="1"/>
</dbReference>
<dbReference type="SUPFAM" id="SSF54495">
    <property type="entry name" value="UBC-like"/>
    <property type="match status" value="1"/>
</dbReference>
<dbReference type="InterPro" id="IPR032378">
    <property type="entry name" value="ZC3H15/TMA46_C"/>
</dbReference>
<dbReference type="SMART" id="SM00591">
    <property type="entry name" value="RWD"/>
    <property type="match status" value="1"/>
</dbReference>
<dbReference type="Gene3D" id="3.10.110.10">
    <property type="entry name" value="Ubiquitin Conjugating Enzyme"/>
    <property type="match status" value="1"/>
</dbReference>
<feature type="region of interest" description="Disordered" evidence="1">
    <location>
        <begin position="70"/>
        <end position="93"/>
    </location>
</feature>
<evidence type="ECO:0000256" key="1">
    <source>
        <dbReference type="SAM" id="MobiDB-lite"/>
    </source>
</evidence>
<feature type="compositionally biased region" description="Acidic residues" evidence="1">
    <location>
        <begin position="74"/>
        <end position="84"/>
    </location>
</feature>
<protein>
    <submittedName>
        <fullName evidence="3">ARAD1A07436p</fullName>
    </submittedName>
</protein>
<organism evidence="3">
    <name type="scientific">Blastobotrys adeninivorans</name>
    <name type="common">Yeast</name>
    <name type="synonym">Arxula adeninivorans</name>
    <dbReference type="NCBI Taxonomy" id="409370"/>
    <lineage>
        <taxon>Eukaryota</taxon>
        <taxon>Fungi</taxon>
        <taxon>Dikarya</taxon>
        <taxon>Ascomycota</taxon>
        <taxon>Saccharomycotina</taxon>
        <taxon>Dipodascomycetes</taxon>
        <taxon>Dipodascales</taxon>
        <taxon>Trichomonascaceae</taxon>
        <taxon>Blastobotrys</taxon>
    </lineage>
</organism>
<proteinExistence type="predicted"/>
<dbReference type="PANTHER" id="PTHR12292">
    <property type="entry name" value="RWD DOMAIN-CONTAINING PROTEIN"/>
    <property type="match status" value="1"/>
</dbReference>
<name>A0A060SXU6_BLAAD</name>
<evidence type="ECO:0000313" key="3">
    <source>
        <dbReference type="EMBL" id="CDP33349.1"/>
    </source>
</evidence>
<dbReference type="Pfam" id="PF16543">
    <property type="entry name" value="DFRP_C"/>
    <property type="match status" value="1"/>
</dbReference>
<dbReference type="PhylomeDB" id="A0A060SXU6"/>
<reference evidence="3" key="2">
    <citation type="submission" date="2014-06" db="EMBL/GenBank/DDBJ databases">
        <title>The complete genome of Blastobotrys (Arxula) adeninivorans LS3 - a yeast of biotechnological interest.</title>
        <authorList>
            <person name="Kunze G."/>
            <person name="Gaillardin C."/>
            <person name="Czernicka M."/>
            <person name="Durrens P."/>
            <person name="Martin T."/>
            <person name="Boer E."/>
            <person name="Gabaldon T."/>
            <person name="Cruz J."/>
            <person name="Talla E."/>
            <person name="Marck C."/>
            <person name="Goffeau A."/>
            <person name="Barbe V."/>
            <person name="Baret P."/>
            <person name="Baronian K."/>
            <person name="Beier S."/>
            <person name="Bleykasten C."/>
            <person name="Bode R."/>
            <person name="Casaregola S."/>
            <person name="Despons L."/>
            <person name="Fairhead C."/>
            <person name="Giersberg M."/>
            <person name="Gierski P."/>
            <person name="Hahnel U."/>
            <person name="Hartmann A."/>
            <person name="Jankowska D."/>
            <person name="Jubin C."/>
            <person name="Jung P."/>
            <person name="Lafontaine I."/>
            <person name="Leh-Louis V."/>
            <person name="Lemaire M."/>
            <person name="Marcet-Houben M."/>
            <person name="Mascher M."/>
            <person name="Morel G."/>
            <person name="Richard G.-F."/>
            <person name="Riechen J."/>
            <person name="Sacerdot C."/>
            <person name="Sarkar A."/>
            <person name="Savel G."/>
            <person name="Schacherer J."/>
            <person name="Sherman D."/>
            <person name="Straub M.-L."/>
            <person name="Stein N."/>
            <person name="Thierry A."/>
            <person name="Trautwein-Schult A."/>
            <person name="Westhof E."/>
            <person name="Worch S."/>
            <person name="Dujon B."/>
            <person name="Souciet J.-L."/>
            <person name="Wincker P."/>
            <person name="Scholz U."/>
            <person name="Neuveglise N."/>
        </authorList>
    </citation>
    <scope>NUCLEOTIDE SEQUENCE</scope>
    <source>
        <strain evidence="3">LS3</strain>
    </source>
</reference>
<reference evidence="3" key="1">
    <citation type="submission" date="2014-02" db="EMBL/GenBank/DDBJ databases">
        <authorList>
            <person name="Genoscope - CEA"/>
        </authorList>
    </citation>
    <scope>NUCLEOTIDE SEQUENCE</scope>
    <source>
        <strain evidence="3">LS3</strain>
    </source>
</reference>
<evidence type="ECO:0000259" key="2">
    <source>
        <dbReference type="PROSITE" id="PS50908"/>
    </source>
</evidence>
<dbReference type="Pfam" id="PF05773">
    <property type="entry name" value="RWD"/>
    <property type="match status" value="1"/>
</dbReference>
<dbReference type="EMBL" id="HG937691">
    <property type="protein sequence ID" value="CDP33349.1"/>
    <property type="molecule type" value="Genomic_DNA"/>
</dbReference>
<accession>A0A060SXU6</accession>
<feature type="domain" description="RWD" evidence="2">
    <location>
        <begin position="9"/>
        <end position="130"/>
    </location>
</feature>
<gene>
    <name evidence="3" type="ORF">GNLVRS02_ARAD1A07436g</name>
</gene>
<dbReference type="AlphaFoldDB" id="A0A060SXU6"/>
<dbReference type="Gene3D" id="6.20.400.10">
    <property type="match status" value="1"/>
</dbReference>
<feature type="region of interest" description="Disordered" evidence="1">
    <location>
        <begin position="199"/>
        <end position="225"/>
    </location>
</feature>
<dbReference type="InterPro" id="IPR006575">
    <property type="entry name" value="RWD_dom"/>
</dbReference>
<dbReference type="PROSITE" id="PS50908">
    <property type="entry name" value="RWD"/>
    <property type="match status" value="1"/>
</dbReference>
<sequence>MDPVEEQQQELDVLRSIYPDELEELSEKAFNIHIALDTAPVRHLILHIEYPDEYPQVVPTIAVEASDGSYLGHEEDDEGDEDQADGPAFEFEPEDIKALSQQMVDNAEENVGMPSVFTLASLLKEAAEEMYGDKVKEHEKQKEREILIQEEKEQAKFRGTPVTPESFAKWREGFRKEMGLDKPADSACTKLTGREIFERGLNKDDEEEDDIKDTTEGVKDMTVGE</sequence>
<dbReference type="InterPro" id="IPR040213">
    <property type="entry name" value="GIR2-like"/>
</dbReference>
<dbReference type="InterPro" id="IPR016135">
    <property type="entry name" value="UBQ-conjugating_enzyme/RWD"/>
</dbReference>